<evidence type="ECO:0000259" key="1">
    <source>
        <dbReference type="Pfam" id="PF13843"/>
    </source>
</evidence>
<dbReference type="EMBL" id="JANEYF010005568">
    <property type="protein sequence ID" value="KAJ8927662.1"/>
    <property type="molecule type" value="Genomic_DNA"/>
</dbReference>
<dbReference type="AlphaFoldDB" id="A0AAV8WM49"/>
<gene>
    <name evidence="2" type="ORF">NQ314_019852</name>
</gene>
<dbReference type="Proteomes" id="UP001162156">
    <property type="component" value="Unassembled WGS sequence"/>
</dbReference>
<protein>
    <recommendedName>
        <fullName evidence="1">PiggyBac transposable element-derived protein domain-containing protein</fullName>
    </recommendedName>
</protein>
<proteinExistence type="predicted"/>
<keyword evidence="3" id="KW-1185">Reference proteome</keyword>
<dbReference type="PANTHER" id="PTHR47272:SF1">
    <property type="entry name" value="PIGGYBAC TRANSPOSABLE ELEMENT-DERIVED PROTEIN 3-LIKE"/>
    <property type="match status" value="1"/>
</dbReference>
<evidence type="ECO:0000313" key="3">
    <source>
        <dbReference type="Proteomes" id="UP001162156"/>
    </source>
</evidence>
<name>A0AAV8WM49_9CUCU</name>
<dbReference type="Pfam" id="PF13843">
    <property type="entry name" value="DDE_Tnp_1_7"/>
    <property type="match status" value="1"/>
</dbReference>
<organism evidence="2 3">
    <name type="scientific">Rhamnusium bicolor</name>
    <dbReference type="NCBI Taxonomy" id="1586634"/>
    <lineage>
        <taxon>Eukaryota</taxon>
        <taxon>Metazoa</taxon>
        <taxon>Ecdysozoa</taxon>
        <taxon>Arthropoda</taxon>
        <taxon>Hexapoda</taxon>
        <taxon>Insecta</taxon>
        <taxon>Pterygota</taxon>
        <taxon>Neoptera</taxon>
        <taxon>Endopterygota</taxon>
        <taxon>Coleoptera</taxon>
        <taxon>Polyphaga</taxon>
        <taxon>Cucujiformia</taxon>
        <taxon>Chrysomeloidea</taxon>
        <taxon>Cerambycidae</taxon>
        <taxon>Lepturinae</taxon>
        <taxon>Rhagiini</taxon>
        <taxon>Rhamnusium</taxon>
    </lineage>
</organism>
<evidence type="ECO:0000313" key="2">
    <source>
        <dbReference type="EMBL" id="KAJ8927662.1"/>
    </source>
</evidence>
<dbReference type="PANTHER" id="PTHR47272">
    <property type="entry name" value="DDE_TNP_1_7 DOMAIN-CONTAINING PROTEIN"/>
    <property type="match status" value="1"/>
</dbReference>
<comment type="caution">
    <text evidence="2">The sequence shown here is derived from an EMBL/GenBank/DDBJ whole genome shotgun (WGS) entry which is preliminary data.</text>
</comment>
<dbReference type="InterPro" id="IPR029526">
    <property type="entry name" value="PGBD"/>
</dbReference>
<sequence>MGLYSGKENVVLPNEQDLGAAANVVVRLCKSIKHNENYCVFFDNCYSTIPLVAYLAQQGILSIGTVRRNRIVDCTLLTKKEFKNEERGYCMLEYMKE</sequence>
<feature type="domain" description="PiggyBac transposable element-derived protein" evidence="1">
    <location>
        <begin position="4"/>
        <end position="75"/>
    </location>
</feature>
<accession>A0AAV8WM49</accession>
<reference evidence="2" key="1">
    <citation type="journal article" date="2023" name="Insect Mol. Biol.">
        <title>Genome sequencing provides insights into the evolution of gene families encoding plant cell wall-degrading enzymes in longhorned beetles.</title>
        <authorList>
            <person name="Shin N.R."/>
            <person name="Okamura Y."/>
            <person name="Kirsch R."/>
            <person name="Pauchet Y."/>
        </authorList>
    </citation>
    <scope>NUCLEOTIDE SEQUENCE</scope>
    <source>
        <strain evidence="2">RBIC_L_NR</strain>
    </source>
</reference>